<evidence type="ECO:0000313" key="2">
    <source>
        <dbReference type="Ensembl" id="ENSSORP00005031658.1"/>
    </source>
</evidence>
<dbReference type="InParanoid" id="A0A673ATE5"/>
<evidence type="ECO:0000256" key="1">
    <source>
        <dbReference type="SAM" id="MobiDB-lite"/>
    </source>
</evidence>
<evidence type="ECO:0000313" key="3">
    <source>
        <dbReference type="Proteomes" id="UP000472271"/>
    </source>
</evidence>
<name>A0A673ATE5_9TELE</name>
<keyword evidence="3" id="KW-1185">Reference proteome</keyword>
<organism evidence="2 3">
    <name type="scientific">Sphaeramia orbicularis</name>
    <name type="common">orbiculate cardinalfish</name>
    <dbReference type="NCBI Taxonomy" id="375764"/>
    <lineage>
        <taxon>Eukaryota</taxon>
        <taxon>Metazoa</taxon>
        <taxon>Chordata</taxon>
        <taxon>Craniata</taxon>
        <taxon>Vertebrata</taxon>
        <taxon>Euteleostomi</taxon>
        <taxon>Actinopterygii</taxon>
        <taxon>Neopterygii</taxon>
        <taxon>Teleostei</taxon>
        <taxon>Neoteleostei</taxon>
        <taxon>Acanthomorphata</taxon>
        <taxon>Gobiaria</taxon>
        <taxon>Kurtiformes</taxon>
        <taxon>Apogonoidei</taxon>
        <taxon>Apogonidae</taxon>
        <taxon>Apogoninae</taxon>
        <taxon>Sphaeramia</taxon>
    </lineage>
</organism>
<sequence>MNSLQSVQKVQEKPEKDLRNKDERQREGIRLPYSFQSTYQRRLVMTRSEKESISRGPRQYRTSSCSRSRSQDCFRCSETPPHWHQEMQRWRMIAVTGEHWIKGDRGVMNDHKDEATRRKRRSFKTKCKY</sequence>
<feature type="region of interest" description="Disordered" evidence="1">
    <location>
        <begin position="1"/>
        <end position="29"/>
    </location>
</feature>
<dbReference type="AlphaFoldDB" id="A0A673ATE5"/>
<reference evidence="2" key="3">
    <citation type="submission" date="2025-09" db="UniProtKB">
        <authorList>
            <consortium name="Ensembl"/>
        </authorList>
    </citation>
    <scope>IDENTIFICATION</scope>
</reference>
<dbReference type="Proteomes" id="UP000472271">
    <property type="component" value="Chromosome 19"/>
</dbReference>
<feature type="compositionally biased region" description="Basic and acidic residues" evidence="1">
    <location>
        <begin position="10"/>
        <end position="29"/>
    </location>
</feature>
<protein>
    <submittedName>
        <fullName evidence="2">Uncharacterized protein</fullName>
    </submittedName>
</protein>
<reference evidence="2" key="1">
    <citation type="submission" date="2019-06" db="EMBL/GenBank/DDBJ databases">
        <authorList>
            <consortium name="Wellcome Sanger Institute Data Sharing"/>
        </authorList>
    </citation>
    <scope>NUCLEOTIDE SEQUENCE [LARGE SCALE GENOMIC DNA]</scope>
</reference>
<accession>A0A673ATE5</accession>
<reference evidence="2" key="2">
    <citation type="submission" date="2025-08" db="UniProtKB">
        <authorList>
            <consortium name="Ensembl"/>
        </authorList>
    </citation>
    <scope>IDENTIFICATION</scope>
</reference>
<proteinExistence type="predicted"/>
<dbReference type="Ensembl" id="ENSSORT00005032541.1">
    <property type="protein sequence ID" value="ENSSORP00005031658.1"/>
    <property type="gene ID" value="ENSSORG00005015075.1"/>
</dbReference>